<dbReference type="GO" id="GO:0016020">
    <property type="term" value="C:membrane"/>
    <property type="evidence" value="ECO:0007669"/>
    <property type="project" value="UniProtKB-SubCell"/>
</dbReference>
<gene>
    <name evidence="16" type="ORF">WJX73_002670</name>
</gene>
<dbReference type="Pfam" id="PF05241">
    <property type="entry name" value="EBP"/>
    <property type="match status" value="1"/>
</dbReference>
<evidence type="ECO:0000256" key="12">
    <source>
        <dbReference type="ARBA" id="ARBA00023235"/>
    </source>
</evidence>
<keyword evidence="4 13" id="KW-0812">Transmembrane</keyword>
<feature type="domain" description="EXPERA" evidence="15">
    <location>
        <begin position="60"/>
        <end position="203"/>
    </location>
</feature>
<evidence type="ECO:0000256" key="14">
    <source>
        <dbReference type="SAM" id="Phobius"/>
    </source>
</evidence>
<dbReference type="GO" id="GO:0004769">
    <property type="term" value="F:steroid Delta-isomerase activity"/>
    <property type="evidence" value="ECO:0007669"/>
    <property type="project" value="TreeGrafter"/>
</dbReference>
<feature type="transmembrane region" description="Helical" evidence="14">
    <location>
        <begin position="123"/>
        <end position="141"/>
    </location>
</feature>
<evidence type="ECO:0000256" key="3">
    <source>
        <dbReference type="ARBA" id="ARBA00022516"/>
    </source>
</evidence>
<evidence type="ECO:0000313" key="17">
    <source>
        <dbReference type="Proteomes" id="UP001465755"/>
    </source>
</evidence>
<keyword evidence="6 13" id="KW-1133">Transmembrane helix</keyword>
<evidence type="ECO:0000313" key="16">
    <source>
        <dbReference type="EMBL" id="KAK9792694.1"/>
    </source>
</evidence>
<name>A0AAW1NSL8_9CHLO</name>
<keyword evidence="5" id="KW-0752">Steroid biosynthesis</keyword>
<evidence type="ECO:0000256" key="9">
    <source>
        <dbReference type="ARBA" id="ARBA00023136"/>
    </source>
</evidence>
<evidence type="ECO:0000256" key="7">
    <source>
        <dbReference type="ARBA" id="ARBA00023011"/>
    </source>
</evidence>
<dbReference type="PANTHER" id="PTHR14207">
    <property type="entry name" value="STEROL ISOMERASE"/>
    <property type="match status" value="1"/>
</dbReference>
<evidence type="ECO:0000256" key="4">
    <source>
        <dbReference type="ARBA" id="ARBA00022692"/>
    </source>
</evidence>
<keyword evidence="17" id="KW-1185">Reference proteome</keyword>
<dbReference type="PANTHER" id="PTHR14207:SF0">
    <property type="entry name" value="3-BETA-HYDROXYSTEROID-DELTA(8),DELTA(7)-ISOMERASE"/>
    <property type="match status" value="1"/>
</dbReference>
<comment type="similarity">
    <text evidence="2">Belongs to the EBP family.</text>
</comment>
<accession>A0AAW1NSL8</accession>
<dbReference type="Proteomes" id="UP001465755">
    <property type="component" value="Unassembled WGS sequence"/>
</dbReference>
<dbReference type="EMBL" id="JALJOQ010000160">
    <property type="protein sequence ID" value="KAK9792694.1"/>
    <property type="molecule type" value="Genomic_DNA"/>
</dbReference>
<keyword evidence="3" id="KW-0444">Lipid biosynthesis</keyword>
<keyword evidence="12" id="KW-0413">Isomerase</keyword>
<dbReference type="GO" id="GO:0000247">
    <property type="term" value="F:C-8 sterol isomerase activity"/>
    <property type="evidence" value="ECO:0007669"/>
    <property type="project" value="TreeGrafter"/>
</dbReference>
<feature type="transmembrane region" description="Helical" evidence="14">
    <location>
        <begin position="182"/>
        <end position="204"/>
    </location>
</feature>
<evidence type="ECO:0000259" key="15">
    <source>
        <dbReference type="PROSITE" id="PS51751"/>
    </source>
</evidence>
<feature type="transmembrane region" description="Helical" evidence="14">
    <location>
        <begin position="63"/>
        <end position="84"/>
    </location>
</feature>
<organism evidence="16 17">
    <name type="scientific">Symbiochloris irregularis</name>
    <dbReference type="NCBI Taxonomy" id="706552"/>
    <lineage>
        <taxon>Eukaryota</taxon>
        <taxon>Viridiplantae</taxon>
        <taxon>Chlorophyta</taxon>
        <taxon>core chlorophytes</taxon>
        <taxon>Trebouxiophyceae</taxon>
        <taxon>Trebouxiales</taxon>
        <taxon>Trebouxiaceae</taxon>
        <taxon>Symbiochloris</taxon>
    </lineage>
</organism>
<evidence type="ECO:0000256" key="13">
    <source>
        <dbReference type="PROSITE-ProRule" id="PRU01087"/>
    </source>
</evidence>
<keyword evidence="8" id="KW-0443">Lipid metabolism</keyword>
<dbReference type="AlphaFoldDB" id="A0AAW1NSL8"/>
<comment type="caution">
    <text evidence="16">The sequence shown here is derived from an EMBL/GenBank/DDBJ whole genome shotgun (WGS) entry which is preliminary data.</text>
</comment>
<dbReference type="GO" id="GO:0016126">
    <property type="term" value="P:sterol biosynthetic process"/>
    <property type="evidence" value="ECO:0007669"/>
    <property type="project" value="UniProtKB-KW"/>
</dbReference>
<dbReference type="InterPro" id="IPR033118">
    <property type="entry name" value="EXPERA"/>
</dbReference>
<dbReference type="GO" id="GO:0047750">
    <property type="term" value="F:cholestenol delta-isomerase activity"/>
    <property type="evidence" value="ECO:0007669"/>
    <property type="project" value="InterPro"/>
</dbReference>
<dbReference type="PROSITE" id="PS51751">
    <property type="entry name" value="EXPERA"/>
    <property type="match status" value="1"/>
</dbReference>
<sequence>MFKTLIPARHPYYPTDIALDGFSPATLGMTTILSAFGLGAVVVVAAIWLLSGTYRQLTTAERVLMCWFAFTGITHFIVEGAVVLDDKFYTDTTGNILKEIWKEYAKADSRYATRDSFTISMEFVTAFMEGPGCFAILYGIAYRRSWRFTLQIMVSLGQLYGDVLYFATCYLEGFVHSRPEFLYFWVYFVIVNSIWIVIPSWIIWVSARHISSCVAAADRMTRPKAS</sequence>
<evidence type="ECO:0000256" key="10">
    <source>
        <dbReference type="ARBA" id="ARBA00023166"/>
    </source>
</evidence>
<keyword evidence="7" id="KW-0756">Sterol biosynthesis</keyword>
<comment type="subcellular location">
    <subcellularLocation>
        <location evidence="1">Membrane</location>
        <topology evidence="1">Multi-pass membrane protein</topology>
    </subcellularLocation>
</comment>
<dbReference type="GO" id="GO:0005783">
    <property type="term" value="C:endoplasmic reticulum"/>
    <property type="evidence" value="ECO:0007669"/>
    <property type="project" value="TreeGrafter"/>
</dbReference>
<feature type="transmembrane region" description="Helical" evidence="14">
    <location>
        <begin position="148"/>
        <end position="167"/>
    </location>
</feature>
<keyword evidence="10" id="KW-1207">Sterol metabolism</keyword>
<evidence type="ECO:0000256" key="5">
    <source>
        <dbReference type="ARBA" id="ARBA00022955"/>
    </source>
</evidence>
<reference evidence="16 17" key="1">
    <citation type="journal article" date="2024" name="Nat. Commun.">
        <title>Phylogenomics reveals the evolutionary origins of lichenization in chlorophyte algae.</title>
        <authorList>
            <person name="Puginier C."/>
            <person name="Libourel C."/>
            <person name="Otte J."/>
            <person name="Skaloud P."/>
            <person name="Haon M."/>
            <person name="Grisel S."/>
            <person name="Petersen M."/>
            <person name="Berrin J.G."/>
            <person name="Delaux P.M."/>
            <person name="Dal Grande F."/>
            <person name="Keller J."/>
        </authorList>
    </citation>
    <scope>NUCLEOTIDE SEQUENCE [LARGE SCALE GENOMIC DNA]</scope>
    <source>
        <strain evidence="16 17">SAG 2036</strain>
    </source>
</reference>
<evidence type="ECO:0000256" key="2">
    <source>
        <dbReference type="ARBA" id="ARBA00008337"/>
    </source>
</evidence>
<keyword evidence="9 13" id="KW-0472">Membrane</keyword>
<protein>
    <recommendedName>
        <fullName evidence="15">EXPERA domain-containing protein</fullName>
    </recommendedName>
</protein>
<evidence type="ECO:0000256" key="6">
    <source>
        <dbReference type="ARBA" id="ARBA00022989"/>
    </source>
</evidence>
<dbReference type="InterPro" id="IPR007905">
    <property type="entry name" value="EBP"/>
</dbReference>
<keyword evidence="11" id="KW-0753">Steroid metabolism</keyword>
<evidence type="ECO:0000256" key="1">
    <source>
        <dbReference type="ARBA" id="ARBA00004141"/>
    </source>
</evidence>
<feature type="transmembrane region" description="Helical" evidence="14">
    <location>
        <begin position="32"/>
        <end position="51"/>
    </location>
</feature>
<proteinExistence type="inferred from homology"/>
<evidence type="ECO:0000256" key="8">
    <source>
        <dbReference type="ARBA" id="ARBA00023098"/>
    </source>
</evidence>
<evidence type="ECO:0000256" key="11">
    <source>
        <dbReference type="ARBA" id="ARBA00023221"/>
    </source>
</evidence>